<dbReference type="EMBL" id="JAADJZ010000002">
    <property type="protein sequence ID" value="KAF2877221.1"/>
    <property type="molecule type" value="Genomic_DNA"/>
</dbReference>
<reference evidence="1 2" key="1">
    <citation type="submission" date="2020-01" db="EMBL/GenBank/DDBJ databases">
        <authorList>
            <consortium name="DOE Joint Genome Institute"/>
            <person name="Haridas S."/>
            <person name="Albert R."/>
            <person name="Binder M."/>
            <person name="Bloem J."/>
            <person name="Labutti K."/>
            <person name="Salamov A."/>
            <person name="Andreopoulos B."/>
            <person name="Baker S.E."/>
            <person name="Barry K."/>
            <person name="Bills G."/>
            <person name="Bluhm B.H."/>
            <person name="Cannon C."/>
            <person name="Castanera R."/>
            <person name="Culley D.E."/>
            <person name="Daum C."/>
            <person name="Ezra D."/>
            <person name="Gonzalez J.B."/>
            <person name="Henrissat B."/>
            <person name="Kuo A."/>
            <person name="Liang C."/>
            <person name="Lipzen A."/>
            <person name="Lutzoni F."/>
            <person name="Magnuson J."/>
            <person name="Mondo S."/>
            <person name="Nolan M."/>
            <person name="Ohm R."/>
            <person name="Pangilinan J."/>
            <person name="Park H.-J.H."/>
            <person name="Ramirez L."/>
            <person name="Alfaro M."/>
            <person name="Sun H."/>
            <person name="Tritt A."/>
            <person name="Yoshinaga Y."/>
            <person name="Zwiers L.-H.L."/>
            <person name="Turgeon B.G."/>
            <person name="Goodwin S.B."/>
            <person name="Spatafora J.W."/>
            <person name="Crous P.W."/>
            <person name="Grigoriev I.V."/>
        </authorList>
    </citation>
    <scope>NUCLEOTIDE SEQUENCE [LARGE SCALE GENOMIC DNA]</scope>
    <source>
        <strain evidence="1 2">CBS 611.86</strain>
    </source>
</reference>
<gene>
    <name evidence="1" type="ORF">BDV95DRAFT_589833</name>
</gene>
<name>A0A7C8MHU3_9PLEO</name>
<evidence type="ECO:0000313" key="2">
    <source>
        <dbReference type="Proteomes" id="UP000481861"/>
    </source>
</evidence>
<dbReference type="Proteomes" id="UP000481861">
    <property type="component" value="Unassembled WGS sequence"/>
</dbReference>
<protein>
    <submittedName>
        <fullName evidence="1">Uncharacterized protein</fullName>
    </submittedName>
</protein>
<comment type="caution">
    <text evidence="1">The sequence shown here is derived from an EMBL/GenBank/DDBJ whole genome shotgun (WGS) entry which is preliminary data.</text>
</comment>
<keyword evidence="2" id="KW-1185">Reference proteome</keyword>
<organism evidence="1 2">
    <name type="scientific">Massariosphaeria phaeospora</name>
    <dbReference type="NCBI Taxonomy" id="100035"/>
    <lineage>
        <taxon>Eukaryota</taxon>
        <taxon>Fungi</taxon>
        <taxon>Dikarya</taxon>
        <taxon>Ascomycota</taxon>
        <taxon>Pezizomycotina</taxon>
        <taxon>Dothideomycetes</taxon>
        <taxon>Pleosporomycetidae</taxon>
        <taxon>Pleosporales</taxon>
        <taxon>Pleosporales incertae sedis</taxon>
        <taxon>Massariosphaeria</taxon>
    </lineage>
</organism>
<evidence type="ECO:0000313" key="1">
    <source>
        <dbReference type="EMBL" id="KAF2877221.1"/>
    </source>
</evidence>
<proteinExistence type="predicted"/>
<dbReference type="OrthoDB" id="3938867at2759"/>
<accession>A0A7C8MHU3</accession>
<sequence>MGTRGLRVVRWRGRYHAYYSASNSFPVALGTALAQEIPSDPDAYQAWVQGMRTEYDAVETRLGRELFEISPAAMDQNEPLKFLNNDEFYEPPTYVAPSCDGMIEWVYIFDLDNELFTINNCVDYPLSDVPRHLQDHDPFDAWVASSPYEHPRLGQPSSNDTIKLHATTIHPKTQSGLNKKPAFLACQRLFHAFQGDYQQHLWQASHDTPAAAFLFREVAFILLALASCSPELITPDGYFASALFAGFHKTGCKPASSPNTTSYWLHGIFVSLRKHISCGEDLQHAVAETVQEGRLEGLDRFNAVVMTIIHVVLIRVTETEIQHTKRLRLVRPPCWTDTSGLDRVKRYSRQGRHDFTHEEVVLDQGNKANGTSEEVVATEENVAKPLRSSWDDTEGISGFSALAHVFQAAAIEKLRPSSSGAHGVFPNEIYRSIIEYVNPETRSACASVSRAFRDYATNVFCLAPSLTLRSYGAHAEPRCSLRSADDIGPFQLQKPAESPPNRYRIRTEPVFNEWYPVLGHDDGTASFMPDVVLAFDSIICSAAGDD</sequence>
<dbReference type="AlphaFoldDB" id="A0A7C8MHU3"/>